<dbReference type="PANTHER" id="PTHR33608:SF6">
    <property type="entry name" value="BLL2464 PROTEIN"/>
    <property type="match status" value="1"/>
</dbReference>
<name>A0A8T8E1U7_9EURY</name>
<evidence type="ECO:0000313" key="3">
    <source>
        <dbReference type="EMBL" id="QRV15814.1"/>
    </source>
</evidence>
<dbReference type="GeneID" id="62873980"/>
<keyword evidence="4" id="KW-1185">Reference proteome</keyword>
<dbReference type="Proteomes" id="UP000637819">
    <property type="component" value="Chromosome"/>
</dbReference>
<dbReference type="Pfam" id="PF01882">
    <property type="entry name" value="DUF58"/>
    <property type="match status" value="1"/>
</dbReference>
<dbReference type="RefSeq" id="WP_204748247.1">
    <property type="nucleotide sequence ID" value="NZ_CP069188.1"/>
</dbReference>
<feature type="domain" description="DUF58" evidence="2">
    <location>
        <begin position="197"/>
        <end position="327"/>
    </location>
</feature>
<dbReference type="EMBL" id="CP069188">
    <property type="protein sequence ID" value="QRV15814.1"/>
    <property type="molecule type" value="Genomic_DNA"/>
</dbReference>
<dbReference type="PANTHER" id="PTHR33608">
    <property type="entry name" value="BLL2464 PROTEIN"/>
    <property type="match status" value="1"/>
</dbReference>
<sequence>MKPTRRLWAVAALAAFLAGVAVVTARPLLLGGAGLIGSWIVTRQYRFYRTLEETVDALAVEQSAARTGIRTGETVPVTLSARLAAPSPLAVAIEGGLPTAAAADDSLSLSLDPTTSATTRTVDVTWPTAGHHRFDEPTVTATDGFLRETVSLGTAPTVTVEPRGPRTIHVGEGGDRITMAYGEHEAGRLGSGIEPAELREYMPGDTADRIDWKATARLATPHVREYEAETDRRTLLIVDHRASLATGRPDETELDYLREVALATAASAHRLGDPVGLRTVGDEGITFRLDPTTTPVAYDRIRRRLLDLEPTADPSAADGIGRESRRRRTPPLRGSGFTAADARAKRIGLDDDDDRFAATLRPFYTAREGYRERIESDPLYGTIRRSHSGNTEGLWTILFTDDSRPAELRETVKLARGNGNSVLVLLAPTVLYEPDGLTDVEDAYDRYVEFEDLRRDLARMSRVTALEVGPQDRLSTVLSDGRARARGERA</sequence>
<evidence type="ECO:0000313" key="4">
    <source>
        <dbReference type="Proteomes" id="UP000637819"/>
    </source>
</evidence>
<accession>A0A8T8E1U7</accession>
<dbReference type="OrthoDB" id="3263at2157"/>
<evidence type="ECO:0000259" key="2">
    <source>
        <dbReference type="Pfam" id="PF01882"/>
    </source>
</evidence>
<evidence type="ECO:0000256" key="1">
    <source>
        <dbReference type="SAM" id="MobiDB-lite"/>
    </source>
</evidence>
<feature type="region of interest" description="Disordered" evidence="1">
    <location>
        <begin position="312"/>
        <end position="337"/>
    </location>
</feature>
<dbReference type="InterPro" id="IPR002881">
    <property type="entry name" value="DUF58"/>
</dbReference>
<proteinExistence type="predicted"/>
<organism evidence="3 4">
    <name type="scientific">Haloterrigena salifodinae</name>
    <dbReference type="NCBI Taxonomy" id="2675099"/>
    <lineage>
        <taxon>Archaea</taxon>
        <taxon>Methanobacteriati</taxon>
        <taxon>Methanobacteriota</taxon>
        <taxon>Stenosarchaea group</taxon>
        <taxon>Halobacteria</taxon>
        <taxon>Halobacteriales</taxon>
        <taxon>Natrialbaceae</taxon>
        <taxon>Haloterrigena</taxon>
    </lineage>
</organism>
<reference evidence="3 4" key="1">
    <citation type="submission" date="2021-01" db="EMBL/GenBank/DDBJ databases">
        <title>Genome Sequence and Methylation Pattern of Haloterrigena salifodinae BOL5-1, An Extremely Halophilic Archaeon from a Bolivian Salt Mine.</title>
        <authorList>
            <person name="DasSarma P."/>
            <person name="Anton B.P."/>
            <person name="DasSarma S.L."/>
            <person name="von Ehrenheim H.A.L."/>
            <person name="Martinez F.L."/>
            <person name="Guzman D."/>
            <person name="Roberts R.J."/>
            <person name="DasSarma S."/>
        </authorList>
    </citation>
    <scope>NUCLEOTIDE SEQUENCE [LARGE SCALE GENOMIC DNA]</scope>
    <source>
        <strain evidence="3 4">BOL5-1</strain>
    </source>
</reference>
<protein>
    <submittedName>
        <fullName evidence="3">DUF58 domain-containing protein</fullName>
    </submittedName>
</protein>
<dbReference type="AlphaFoldDB" id="A0A8T8E1U7"/>
<gene>
    <name evidence="3" type="ORF">JMJ58_02610</name>
</gene>
<dbReference type="KEGG" id="hsal:JMJ58_02610"/>